<evidence type="ECO:0000256" key="6">
    <source>
        <dbReference type="SAM" id="Phobius"/>
    </source>
</evidence>
<evidence type="ECO:0000256" key="1">
    <source>
        <dbReference type="ARBA" id="ARBA00004651"/>
    </source>
</evidence>
<feature type="domain" description="DUF202" evidence="7">
    <location>
        <begin position="10"/>
        <end position="79"/>
    </location>
</feature>
<evidence type="ECO:0000259" key="7">
    <source>
        <dbReference type="Pfam" id="PF02656"/>
    </source>
</evidence>
<evidence type="ECO:0000256" key="4">
    <source>
        <dbReference type="ARBA" id="ARBA00022989"/>
    </source>
</evidence>
<feature type="transmembrane region" description="Helical" evidence="6">
    <location>
        <begin position="92"/>
        <end position="110"/>
    </location>
</feature>
<sequence length="111" mass="12466">MKMGKDPDYRFSLANERTFLAWIRTALAFLATSIGIDLLSATHDSPILRHSEWLTPGLASVALVTAVWAFLRWYQNEKAMRLEDPFKYSNSLIAITLVVVSFASLVGYLAI</sequence>
<organism evidence="8 9">
    <name type="scientific">Vibrio hepatarius</name>
    <dbReference type="NCBI Taxonomy" id="171383"/>
    <lineage>
        <taxon>Bacteria</taxon>
        <taxon>Pseudomonadati</taxon>
        <taxon>Pseudomonadota</taxon>
        <taxon>Gammaproteobacteria</taxon>
        <taxon>Vibrionales</taxon>
        <taxon>Vibrionaceae</taxon>
        <taxon>Vibrio</taxon>
        <taxon>Vibrio oreintalis group</taxon>
    </lineage>
</organism>
<keyword evidence="9" id="KW-1185">Reference proteome</keyword>
<dbReference type="InterPro" id="IPR003807">
    <property type="entry name" value="DUF202"/>
</dbReference>
<protein>
    <recommendedName>
        <fullName evidence="7">DUF202 domain-containing protein</fullName>
    </recommendedName>
</protein>
<comment type="caution">
    <text evidence="8">The sequence shown here is derived from an EMBL/GenBank/DDBJ whole genome shotgun (WGS) entry which is preliminary data.</text>
</comment>
<keyword evidence="4 6" id="KW-1133">Transmembrane helix</keyword>
<dbReference type="GO" id="GO:0005886">
    <property type="term" value="C:plasma membrane"/>
    <property type="evidence" value="ECO:0007669"/>
    <property type="project" value="UniProtKB-SubCell"/>
</dbReference>
<keyword evidence="3 6" id="KW-0812">Transmembrane</keyword>
<evidence type="ECO:0000313" key="8">
    <source>
        <dbReference type="EMBL" id="KOO08043.1"/>
    </source>
</evidence>
<dbReference type="PATRIC" id="fig|171383.3.peg.1855"/>
<dbReference type="Proteomes" id="UP000037530">
    <property type="component" value="Unassembled WGS sequence"/>
</dbReference>
<accession>A0A0M0I296</accession>
<name>A0A0M0I296_9VIBR</name>
<evidence type="ECO:0000256" key="2">
    <source>
        <dbReference type="ARBA" id="ARBA00022475"/>
    </source>
</evidence>
<keyword evidence="5 6" id="KW-0472">Membrane</keyword>
<dbReference type="RefSeq" id="WP_053408776.1">
    <property type="nucleotide sequence ID" value="NZ_DAIPHI010000070.1"/>
</dbReference>
<proteinExistence type="predicted"/>
<dbReference type="PANTHER" id="PTHR34187">
    <property type="entry name" value="FGR18P"/>
    <property type="match status" value="1"/>
</dbReference>
<dbReference type="InterPro" id="IPR052053">
    <property type="entry name" value="IM_YidH-like"/>
</dbReference>
<dbReference type="STRING" id="171383.AKJ31_09030"/>
<dbReference type="PANTHER" id="PTHR34187:SF2">
    <property type="entry name" value="DUF202 DOMAIN-CONTAINING PROTEIN"/>
    <property type="match status" value="1"/>
</dbReference>
<evidence type="ECO:0000313" key="9">
    <source>
        <dbReference type="Proteomes" id="UP000037530"/>
    </source>
</evidence>
<dbReference type="OrthoDB" id="582337at2"/>
<feature type="transmembrane region" description="Helical" evidence="6">
    <location>
        <begin position="53"/>
        <end position="71"/>
    </location>
</feature>
<gene>
    <name evidence="8" type="ORF">AKJ31_09030</name>
</gene>
<dbReference type="AlphaFoldDB" id="A0A0M0I296"/>
<dbReference type="EMBL" id="LHPI01000006">
    <property type="protein sequence ID" value="KOO08043.1"/>
    <property type="molecule type" value="Genomic_DNA"/>
</dbReference>
<reference evidence="9" key="1">
    <citation type="submission" date="2015-08" db="EMBL/GenBank/DDBJ databases">
        <title>Vibrio galatheae sp. nov., a novel member of the Vibrionaceae family isolated from the Solomon Islands.</title>
        <authorList>
            <person name="Giubergia S."/>
            <person name="Machado H."/>
            <person name="Mateiu R.V."/>
            <person name="Gram L."/>
        </authorList>
    </citation>
    <scope>NUCLEOTIDE SEQUENCE [LARGE SCALE GENOMIC DNA]</scope>
    <source>
        <strain evidence="9">DSM 19134</strain>
    </source>
</reference>
<keyword evidence="2" id="KW-1003">Cell membrane</keyword>
<evidence type="ECO:0000256" key="3">
    <source>
        <dbReference type="ARBA" id="ARBA00022692"/>
    </source>
</evidence>
<dbReference type="Pfam" id="PF02656">
    <property type="entry name" value="DUF202"/>
    <property type="match status" value="1"/>
</dbReference>
<feature type="transmembrane region" description="Helical" evidence="6">
    <location>
        <begin position="21"/>
        <end position="41"/>
    </location>
</feature>
<comment type="subcellular location">
    <subcellularLocation>
        <location evidence="1">Cell membrane</location>
        <topology evidence="1">Multi-pass membrane protein</topology>
    </subcellularLocation>
</comment>
<evidence type="ECO:0000256" key="5">
    <source>
        <dbReference type="ARBA" id="ARBA00023136"/>
    </source>
</evidence>